<evidence type="ECO:0000313" key="3">
    <source>
        <dbReference type="Proteomes" id="UP000799539"/>
    </source>
</evidence>
<evidence type="ECO:0000256" key="1">
    <source>
        <dbReference type="SAM" id="MobiDB-lite"/>
    </source>
</evidence>
<reference evidence="2" key="1">
    <citation type="journal article" date="2020" name="Stud. Mycol.">
        <title>101 Dothideomycetes genomes: a test case for predicting lifestyles and emergence of pathogens.</title>
        <authorList>
            <person name="Haridas S."/>
            <person name="Albert R."/>
            <person name="Binder M."/>
            <person name="Bloem J."/>
            <person name="Labutti K."/>
            <person name="Salamov A."/>
            <person name="Andreopoulos B."/>
            <person name="Baker S."/>
            <person name="Barry K."/>
            <person name="Bills G."/>
            <person name="Bluhm B."/>
            <person name="Cannon C."/>
            <person name="Castanera R."/>
            <person name="Culley D."/>
            <person name="Daum C."/>
            <person name="Ezra D."/>
            <person name="Gonzalez J."/>
            <person name="Henrissat B."/>
            <person name="Kuo A."/>
            <person name="Liang C."/>
            <person name="Lipzen A."/>
            <person name="Lutzoni F."/>
            <person name="Magnuson J."/>
            <person name="Mondo S."/>
            <person name="Nolan M."/>
            <person name="Ohm R."/>
            <person name="Pangilinan J."/>
            <person name="Park H.-J."/>
            <person name="Ramirez L."/>
            <person name="Alfaro M."/>
            <person name="Sun H."/>
            <person name="Tritt A."/>
            <person name="Yoshinaga Y."/>
            <person name="Zwiers L.-H."/>
            <person name="Turgeon B."/>
            <person name="Goodwin S."/>
            <person name="Spatafora J."/>
            <person name="Crous P."/>
            <person name="Grigoriev I."/>
        </authorList>
    </citation>
    <scope>NUCLEOTIDE SEQUENCE</scope>
    <source>
        <strain evidence="2">SCOH1-5</strain>
    </source>
</reference>
<feature type="region of interest" description="Disordered" evidence="1">
    <location>
        <begin position="49"/>
        <end position="71"/>
    </location>
</feature>
<sequence>MDRANTKSTVMTAGLPIATGLRTFEWQPHTTGNRRRWSMVCQRRSIAAEYGKNPEKQGEDRTADGRAQKEEGSLGLLDHCLRLRTMSAGPLHEVPARVPTMAASYSSYLPPVDGTRGEAHGQKRGRYRDWQPPLHKNYLLLPASPLSQVEHSQIFQTAFSSPKTQHFLRIHSSSVLALNWFRRGNWAKQPSSPASSQPETSSVPAPRAGKLVKALENDEDDQMLAGQPDGRKRKAEGGNERSKHGFKLEYNSSKVVSAISRMYDESVSQRPDGAHFLDLSRSIQNVIYNFVLVKEEPYHVCAHGKTEATAVVSWEIVEHNKFVKNQHTDAGGLSRIEAPGLLKSASRFESLLSESSTWAMRLSSPSPASMPSPSSLSGSAWNLMVAKVGRIPSFLLETLPGQDSSSHYKPSATSCRNVLSAIPLLPTHTFSSLRILSRSHHNCRPRTIMTAIGTEGWQAAGAHAEDRTQVQDFVEKSDGLISPIACSGSLDYMAYTREEEAAQYTSISVSEPHAYILQDDMAFEFLTYINGTRADYFWCNAATVAAK</sequence>
<feature type="region of interest" description="Disordered" evidence="1">
    <location>
        <begin position="215"/>
        <end position="244"/>
    </location>
</feature>
<dbReference type="AlphaFoldDB" id="A0A6A6F1P6"/>
<dbReference type="Proteomes" id="UP000799539">
    <property type="component" value="Unassembled WGS sequence"/>
</dbReference>
<accession>A0A6A6F1P6</accession>
<feature type="compositionally biased region" description="Low complexity" evidence="1">
    <location>
        <begin position="190"/>
        <end position="202"/>
    </location>
</feature>
<organism evidence="2 3">
    <name type="scientific">Cercospora zeae-maydis SCOH1-5</name>
    <dbReference type="NCBI Taxonomy" id="717836"/>
    <lineage>
        <taxon>Eukaryota</taxon>
        <taxon>Fungi</taxon>
        <taxon>Dikarya</taxon>
        <taxon>Ascomycota</taxon>
        <taxon>Pezizomycotina</taxon>
        <taxon>Dothideomycetes</taxon>
        <taxon>Dothideomycetidae</taxon>
        <taxon>Mycosphaerellales</taxon>
        <taxon>Mycosphaerellaceae</taxon>
        <taxon>Cercospora</taxon>
    </lineage>
</organism>
<dbReference type="EMBL" id="ML992720">
    <property type="protein sequence ID" value="KAF2206451.1"/>
    <property type="molecule type" value="Genomic_DNA"/>
</dbReference>
<keyword evidence="3" id="KW-1185">Reference proteome</keyword>
<feature type="compositionally biased region" description="Basic and acidic residues" evidence="1">
    <location>
        <begin position="52"/>
        <end position="71"/>
    </location>
</feature>
<evidence type="ECO:0000313" key="2">
    <source>
        <dbReference type="EMBL" id="KAF2206451.1"/>
    </source>
</evidence>
<protein>
    <submittedName>
        <fullName evidence="2">Uncharacterized protein</fullName>
    </submittedName>
</protein>
<dbReference type="OrthoDB" id="3645998at2759"/>
<name>A0A6A6F1P6_9PEZI</name>
<feature type="compositionally biased region" description="Basic and acidic residues" evidence="1">
    <location>
        <begin position="235"/>
        <end position="244"/>
    </location>
</feature>
<proteinExistence type="predicted"/>
<gene>
    <name evidence="2" type="ORF">CERZMDRAFT_103354</name>
</gene>
<feature type="region of interest" description="Disordered" evidence="1">
    <location>
        <begin position="187"/>
        <end position="206"/>
    </location>
</feature>